<evidence type="ECO:0000256" key="1">
    <source>
        <dbReference type="ARBA" id="ARBA00004952"/>
    </source>
</evidence>
<comment type="similarity">
    <text evidence="2 11">Belongs to the NAPRTase family.</text>
</comment>
<keyword evidence="16" id="KW-1185">Reference proteome</keyword>
<dbReference type="PANTHER" id="PTHR11098:SF1">
    <property type="entry name" value="NICOTINATE PHOSPHORIBOSYLTRANSFERASE"/>
    <property type="match status" value="1"/>
</dbReference>
<keyword evidence="8 11" id="KW-0808">Transferase</keyword>
<feature type="domain" description="Nicotinate phosphoribosyltransferase C-terminal" evidence="14">
    <location>
        <begin position="429"/>
        <end position="538"/>
    </location>
</feature>
<dbReference type="OrthoDB" id="193380at2759"/>
<dbReference type="Pfam" id="PF17767">
    <property type="entry name" value="NAPRTase_N"/>
    <property type="match status" value="1"/>
</dbReference>
<reference evidence="15" key="1">
    <citation type="submission" date="2020-11" db="EMBL/GenBank/DDBJ databases">
        <authorList>
            <person name="Tran Van P."/>
        </authorList>
    </citation>
    <scope>NUCLEOTIDE SEQUENCE</scope>
</reference>
<dbReference type="InterPro" id="IPR013785">
    <property type="entry name" value="Aldolase_TIM"/>
</dbReference>
<dbReference type="SUPFAM" id="SSF54675">
    <property type="entry name" value="Nicotinate/Quinolinate PRTase N-terminal domain-like"/>
    <property type="match status" value="1"/>
</dbReference>
<dbReference type="Gene3D" id="3.20.140.10">
    <property type="entry name" value="nicotinate phosphoribosyltransferase"/>
    <property type="match status" value="2"/>
</dbReference>
<dbReference type="NCBIfam" id="TIGR01513">
    <property type="entry name" value="NAPRTase_put"/>
    <property type="match status" value="1"/>
</dbReference>
<dbReference type="Pfam" id="PF04095">
    <property type="entry name" value="NAPRTase"/>
    <property type="match status" value="1"/>
</dbReference>
<dbReference type="InterPro" id="IPR040727">
    <property type="entry name" value="NAPRTase_N"/>
</dbReference>
<dbReference type="InterPro" id="IPR036068">
    <property type="entry name" value="Nicotinate_pribotase-like_C"/>
</dbReference>
<accession>A0A7R9LW32</accession>
<evidence type="ECO:0000256" key="3">
    <source>
        <dbReference type="ARBA" id="ARBA00013236"/>
    </source>
</evidence>
<evidence type="ECO:0000256" key="2">
    <source>
        <dbReference type="ARBA" id="ARBA00010897"/>
    </source>
</evidence>
<dbReference type="InterPro" id="IPR041525">
    <property type="entry name" value="N/Namide_PRibTrfase"/>
</dbReference>
<name>A0A7R9LW32_9ACAR</name>
<dbReference type="PIRSF" id="PIRSF000484">
    <property type="entry name" value="NAPRT"/>
    <property type="match status" value="1"/>
</dbReference>
<dbReference type="AlphaFoldDB" id="A0A7R9LW32"/>
<comment type="function">
    <text evidence="9">Catalyzes the first step in the biosynthesis of NAD from nicotinic acid, the ATP-dependent synthesis of beta-nicotinate D-ribonucleotide from nicotinate and 5-phospho-D-ribose 1-phosphate. Helps prevent cellular oxidative stress via its role in NAD biosynthesis.</text>
</comment>
<organism evidence="15">
    <name type="scientific">Oppiella nova</name>
    <dbReference type="NCBI Taxonomy" id="334625"/>
    <lineage>
        <taxon>Eukaryota</taxon>
        <taxon>Metazoa</taxon>
        <taxon>Ecdysozoa</taxon>
        <taxon>Arthropoda</taxon>
        <taxon>Chelicerata</taxon>
        <taxon>Arachnida</taxon>
        <taxon>Acari</taxon>
        <taxon>Acariformes</taxon>
        <taxon>Sarcoptiformes</taxon>
        <taxon>Oribatida</taxon>
        <taxon>Brachypylina</taxon>
        <taxon>Oppioidea</taxon>
        <taxon>Oppiidae</taxon>
        <taxon>Oppiella</taxon>
    </lineage>
</organism>
<evidence type="ECO:0000256" key="8">
    <source>
        <dbReference type="ARBA" id="ARBA00022679"/>
    </source>
</evidence>
<comment type="PTM">
    <text evidence="11">Transiently phosphorylated on a His residue during the reaction cycle. Phosphorylation strongly increases the affinity for substrates and increases the rate of nicotinate D-ribonucleotide production. Dephosphorylation regenerates the low-affinity form of the enzyme, leading to product release.</text>
</comment>
<dbReference type="CDD" id="cd01570">
    <property type="entry name" value="NAPRTase_A"/>
    <property type="match status" value="1"/>
</dbReference>
<keyword evidence="6 11" id="KW-0436">Ligase</keyword>
<dbReference type="InterPro" id="IPR006405">
    <property type="entry name" value="Nic_PRibTrfase_pncB"/>
</dbReference>
<evidence type="ECO:0000256" key="6">
    <source>
        <dbReference type="ARBA" id="ARBA00022598"/>
    </source>
</evidence>
<evidence type="ECO:0000259" key="13">
    <source>
        <dbReference type="Pfam" id="PF17767"/>
    </source>
</evidence>
<dbReference type="Gene3D" id="3.20.20.70">
    <property type="entry name" value="Aldolase class I"/>
    <property type="match status" value="1"/>
</dbReference>
<evidence type="ECO:0000313" key="15">
    <source>
        <dbReference type="EMBL" id="CAD7648800.1"/>
    </source>
</evidence>
<comment type="pathway">
    <text evidence="1 11">Cofactor biosynthesis; NAD(+) biosynthesis; nicotinate D-ribonucleotide from nicotinate: step 1/1.</text>
</comment>
<evidence type="ECO:0000313" key="16">
    <source>
        <dbReference type="Proteomes" id="UP000728032"/>
    </source>
</evidence>
<evidence type="ECO:0000259" key="12">
    <source>
        <dbReference type="Pfam" id="PF04095"/>
    </source>
</evidence>
<evidence type="ECO:0000256" key="9">
    <source>
        <dbReference type="ARBA" id="ARBA00023426"/>
    </source>
</evidence>
<dbReference type="InterPro" id="IPR007229">
    <property type="entry name" value="Nic_PRibTrfase-Fam"/>
</dbReference>
<dbReference type="GO" id="GO:0034355">
    <property type="term" value="P:NAD+ biosynthetic process via the salvage pathway"/>
    <property type="evidence" value="ECO:0007669"/>
    <property type="project" value="TreeGrafter"/>
</dbReference>
<keyword evidence="5" id="KW-0597">Phosphoprotein</keyword>
<dbReference type="GO" id="GO:0016740">
    <property type="term" value="F:transferase activity"/>
    <property type="evidence" value="ECO:0007669"/>
    <property type="project" value="UniProtKB-KW"/>
</dbReference>
<dbReference type="EC" id="6.3.4.21" evidence="3 11"/>
<dbReference type="PANTHER" id="PTHR11098">
    <property type="entry name" value="NICOTINATE PHOSPHORIBOSYLTRANSFERASE"/>
    <property type="match status" value="1"/>
</dbReference>
<evidence type="ECO:0000256" key="5">
    <source>
        <dbReference type="ARBA" id="ARBA00022553"/>
    </source>
</evidence>
<protein>
    <recommendedName>
        <fullName evidence="4 11">Nicotinate phosphoribosyltransferase</fullName>
        <ecNumber evidence="3 11">6.3.4.21</ecNumber>
    </recommendedName>
</protein>
<dbReference type="EMBL" id="OC918168">
    <property type="protein sequence ID" value="CAD7648800.1"/>
    <property type="molecule type" value="Genomic_DNA"/>
</dbReference>
<dbReference type="UniPathway" id="UPA00253">
    <property type="reaction ID" value="UER00457"/>
</dbReference>
<gene>
    <name evidence="15" type="ORF">ONB1V03_LOCUS6936</name>
</gene>
<comment type="catalytic activity">
    <reaction evidence="10 11">
        <text>5-phospho-alpha-D-ribose 1-diphosphate + nicotinate + ATP + H2O = nicotinate beta-D-ribonucleotide + ADP + phosphate + diphosphate</text>
        <dbReference type="Rhea" id="RHEA:36163"/>
        <dbReference type="ChEBI" id="CHEBI:15377"/>
        <dbReference type="ChEBI" id="CHEBI:30616"/>
        <dbReference type="ChEBI" id="CHEBI:32544"/>
        <dbReference type="ChEBI" id="CHEBI:33019"/>
        <dbReference type="ChEBI" id="CHEBI:43474"/>
        <dbReference type="ChEBI" id="CHEBI:57502"/>
        <dbReference type="ChEBI" id="CHEBI:58017"/>
        <dbReference type="ChEBI" id="CHEBI:456216"/>
        <dbReference type="EC" id="6.3.4.21"/>
    </reaction>
</comment>
<dbReference type="GO" id="GO:0004516">
    <property type="term" value="F:nicotinate phosphoribosyltransferase activity"/>
    <property type="evidence" value="ECO:0007669"/>
    <property type="project" value="UniProtKB-UniRule"/>
</dbReference>
<dbReference type="EMBL" id="CAJPVJ010003343">
    <property type="protein sequence ID" value="CAG2167429.1"/>
    <property type="molecule type" value="Genomic_DNA"/>
</dbReference>
<feature type="domain" description="Nicotinate phosphoribosyltransferase N-terminal" evidence="13">
    <location>
        <begin position="25"/>
        <end position="152"/>
    </location>
</feature>
<feature type="domain" description="Nicotinate/nicotinamide phosphoribosyltransferase" evidence="12">
    <location>
        <begin position="324"/>
        <end position="425"/>
    </location>
</feature>
<dbReference type="Proteomes" id="UP000728032">
    <property type="component" value="Unassembled WGS sequence"/>
</dbReference>
<evidence type="ECO:0000256" key="7">
    <source>
        <dbReference type="ARBA" id="ARBA00022642"/>
    </source>
</evidence>
<dbReference type="InterPro" id="IPR041619">
    <property type="entry name" value="NAPRTase_C"/>
</dbReference>
<dbReference type="FunFam" id="3.20.140.10:FF:000006">
    <property type="entry name" value="Nicotinate phosphoribosyltransferase"/>
    <property type="match status" value="1"/>
</dbReference>
<sequence>MATNGPISGHNSGGIQCCKAIHLPLLTDLYQITMAYGYWRSNKCDQNSVFDVFFRRNPFGGEFTVFAGLEDVVKFLHGFRFLPDDIEYLRKILPKHVEEEFFEYLSNISAKDITLYAIPEGSVVFPKVPLMRIEGPLPIAQLLETTILTLVNYASLITTNATRYRIALDGRDIQLFEFGLRRAQGIDGGLSASRYAYMGGFDGTSNVLAGKMYGIPLKGTHAHSFVMSYSSVDDLNIRILANKTTGEKVDFVDLCLKYQKELSDLLDVLQSECSSSEFAAFIAYALSFPDSFLALVDTYDVIRSGLLNFSAVALALNQLGYRAIGVRIDSGDLAYQSLVAYEKFRTIGDKYSLDWFPELTIVASNDINEDTIISLKEQKHGINAFGIGTHLVTCERQPALGCVYKLVEINGHPCIKISLDVEKVTVPGRKSVFRLYGKEDYALLDLMQGAEEPAPKAQSKVLCRHPFQESKRCYATPSKVEPLLKIWWQNGKVQQKMPDLEEIRSHVQNSLNTLRADIKRNLNPTPYKVSVTDSLYQFMHNLWLENAPVGELN</sequence>
<dbReference type="GO" id="GO:0005829">
    <property type="term" value="C:cytosol"/>
    <property type="evidence" value="ECO:0007669"/>
    <property type="project" value="TreeGrafter"/>
</dbReference>
<evidence type="ECO:0000256" key="11">
    <source>
        <dbReference type="RuleBase" id="RU365100"/>
    </source>
</evidence>
<dbReference type="SUPFAM" id="SSF51690">
    <property type="entry name" value="Nicotinate/Quinolinate PRTase C-terminal domain-like"/>
    <property type="match status" value="1"/>
</dbReference>
<evidence type="ECO:0000256" key="4">
    <source>
        <dbReference type="ARBA" id="ARBA00021569"/>
    </source>
</evidence>
<evidence type="ECO:0000256" key="10">
    <source>
        <dbReference type="ARBA" id="ARBA00048668"/>
    </source>
</evidence>
<dbReference type="FunFam" id="3.20.140.10:FF:000002">
    <property type="entry name" value="Nicotinate phosphoribosyltransferase"/>
    <property type="match status" value="1"/>
</dbReference>
<evidence type="ECO:0000259" key="14">
    <source>
        <dbReference type="Pfam" id="PF17956"/>
    </source>
</evidence>
<proteinExistence type="inferred from homology"/>
<keyword evidence="7 11" id="KW-0662">Pyridine nucleotide biosynthesis</keyword>
<dbReference type="Pfam" id="PF17956">
    <property type="entry name" value="NAPRTase_C"/>
    <property type="match status" value="1"/>
</dbReference>